<reference evidence="2" key="1">
    <citation type="submission" date="2009-03" db="EMBL/GenBank/DDBJ databases">
        <title>Caligus rogercresseyi ESTs and full-length cDNAs.</title>
        <authorList>
            <person name="Yasuike M."/>
            <person name="von Schalburg K."/>
            <person name="Cooper G."/>
            <person name="Leong J."/>
            <person name="Jones S.R.M."/>
            <person name="Koop B.F."/>
        </authorList>
    </citation>
    <scope>NUCLEOTIDE SEQUENCE</scope>
    <source>
        <tissue evidence="2">Whole tissue</tissue>
    </source>
</reference>
<dbReference type="InterPro" id="IPR020904">
    <property type="entry name" value="Sc_DH/Rdtase_CS"/>
</dbReference>
<dbReference type="InterPro" id="IPR002347">
    <property type="entry name" value="SDR_fam"/>
</dbReference>
<sequence>MGSDEAFRLCQICAAGISGGILAMALYKALRSQPVLSKDRLAVFITGCDSGFGHSFALHAARSGYIVYAGCYGSFEGNFEGIDLLKNHSDLIVNKRLRILHLDVTNSVSIQNAKLAIEKDLKEESGHLLAVVNNAGFLIFAEAEWQNVEQVNKQYQVNTIGPWNISRQFIPLLISGNPPIRPRIVNILSYCTDCPFPCLSIYTSSKAALKTLSSGMRLEIAKYGVSVVNFNPGDSPSQTRMCCDQERHYAGMEPPNDPRRLEYFHRCQEKFGNLFPKQPIATLNDPHLYETFDAILGSPYPQNEYISSPLGTRIFFRILGFLPSGLADKIRISILQLPEY</sequence>
<dbReference type="PROSITE" id="PS00061">
    <property type="entry name" value="ADH_SHORT"/>
    <property type="match status" value="1"/>
</dbReference>
<dbReference type="GO" id="GO:0016491">
    <property type="term" value="F:oxidoreductase activity"/>
    <property type="evidence" value="ECO:0007669"/>
    <property type="project" value="UniProtKB-KW"/>
</dbReference>
<name>C1BRP9_CALRO</name>
<dbReference type="Gene3D" id="3.40.50.720">
    <property type="entry name" value="NAD(P)-binding Rossmann-like Domain"/>
    <property type="match status" value="1"/>
</dbReference>
<dbReference type="PANTHER" id="PTHR43313">
    <property type="entry name" value="SHORT-CHAIN DEHYDROGENASE/REDUCTASE FAMILY 9C"/>
    <property type="match status" value="1"/>
</dbReference>
<dbReference type="AlphaFoldDB" id="C1BRP9"/>
<proteinExistence type="evidence at transcript level"/>
<dbReference type="GO" id="GO:0008202">
    <property type="term" value="P:steroid metabolic process"/>
    <property type="evidence" value="ECO:0007669"/>
    <property type="project" value="TreeGrafter"/>
</dbReference>
<keyword evidence="1" id="KW-0560">Oxidoreductase</keyword>
<organism evidence="2">
    <name type="scientific">Caligus rogercresseyi</name>
    <name type="common">Sea louse</name>
    <dbReference type="NCBI Taxonomy" id="217165"/>
    <lineage>
        <taxon>Eukaryota</taxon>
        <taxon>Metazoa</taxon>
        <taxon>Ecdysozoa</taxon>
        <taxon>Arthropoda</taxon>
        <taxon>Crustacea</taxon>
        <taxon>Multicrustacea</taxon>
        <taxon>Hexanauplia</taxon>
        <taxon>Copepoda</taxon>
        <taxon>Siphonostomatoida</taxon>
        <taxon>Caligidae</taxon>
        <taxon>Caligus</taxon>
    </lineage>
</organism>
<dbReference type="EMBL" id="BT077278">
    <property type="protein sequence ID" value="ACO11702.1"/>
    <property type="molecule type" value="mRNA"/>
</dbReference>
<dbReference type="PRINTS" id="PR00081">
    <property type="entry name" value="GDHRDH"/>
</dbReference>
<evidence type="ECO:0000256" key="1">
    <source>
        <dbReference type="ARBA" id="ARBA00023002"/>
    </source>
</evidence>
<dbReference type="InterPro" id="IPR036291">
    <property type="entry name" value="NAD(P)-bd_dom_sf"/>
</dbReference>
<evidence type="ECO:0000313" key="2">
    <source>
        <dbReference type="EMBL" id="ACO11702.1"/>
    </source>
</evidence>
<dbReference type="SUPFAM" id="SSF51735">
    <property type="entry name" value="NAD(P)-binding Rossmann-fold domains"/>
    <property type="match status" value="1"/>
</dbReference>
<protein>
    <submittedName>
        <fullName evidence="2">Estradiol 17-beta-dehydrogenase 2</fullName>
    </submittedName>
</protein>
<accession>C1BRP9</accession>
<dbReference type="PANTHER" id="PTHR43313:SF36">
    <property type="entry name" value="D-BETA-HYDROXYBUTYRATE DEHYDROGENASE, MITOCHONDRIAL"/>
    <property type="match status" value="1"/>
</dbReference>
<dbReference type="Pfam" id="PF00106">
    <property type="entry name" value="adh_short"/>
    <property type="match status" value="1"/>
</dbReference>
<gene>
    <name evidence="2" type="primary">DHB2</name>
</gene>